<dbReference type="InterPro" id="IPR014001">
    <property type="entry name" value="Helicase_ATP-bd"/>
</dbReference>
<feature type="domain" description="Helicase ATP-binding" evidence="6">
    <location>
        <begin position="747"/>
        <end position="920"/>
    </location>
</feature>
<dbReference type="FunFam" id="3.40.50.300:FF:001714">
    <property type="entry name" value="ATP-dependent DEAD/H RNA helicase, putative"/>
    <property type="match status" value="1"/>
</dbReference>
<feature type="compositionally biased region" description="Basic and acidic residues" evidence="5">
    <location>
        <begin position="203"/>
        <end position="277"/>
    </location>
</feature>
<evidence type="ECO:0000313" key="9">
    <source>
        <dbReference type="Proteomes" id="UP000279259"/>
    </source>
</evidence>
<feature type="compositionally biased region" description="Basic residues" evidence="5">
    <location>
        <begin position="145"/>
        <end position="157"/>
    </location>
</feature>
<feature type="compositionally biased region" description="Polar residues" evidence="5">
    <location>
        <begin position="518"/>
        <end position="527"/>
    </location>
</feature>
<dbReference type="Proteomes" id="UP000279259">
    <property type="component" value="Unassembled WGS sequence"/>
</dbReference>
<feature type="compositionally biased region" description="Low complexity" evidence="5">
    <location>
        <begin position="22"/>
        <end position="35"/>
    </location>
</feature>
<proteinExistence type="predicted"/>
<dbReference type="FunFam" id="3.40.50.300:FF:001627">
    <property type="entry name" value="Nuclear DNA helicase II"/>
    <property type="match status" value="1"/>
</dbReference>
<reference evidence="8 9" key="1">
    <citation type="submission" date="2018-11" db="EMBL/GenBank/DDBJ databases">
        <title>Genome sequence of Saitozyma podzolica DSM 27192.</title>
        <authorList>
            <person name="Aliyu H."/>
            <person name="Gorte O."/>
            <person name="Ochsenreither K."/>
        </authorList>
    </citation>
    <scope>NUCLEOTIDE SEQUENCE [LARGE SCALE GENOMIC DNA]</scope>
    <source>
        <strain evidence="8 9">DSM 27192</strain>
    </source>
</reference>
<feature type="region of interest" description="Disordered" evidence="5">
    <location>
        <begin position="1550"/>
        <end position="1602"/>
    </location>
</feature>
<keyword evidence="9" id="KW-1185">Reference proteome</keyword>
<dbReference type="CDD" id="cd00048">
    <property type="entry name" value="DSRM_SF"/>
    <property type="match status" value="1"/>
</dbReference>
<dbReference type="STRING" id="1890683.A0A427YPB8"/>
<dbReference type="InterPro" id="IPR011545">
    <property type="entry name" value="DEAD/DEAH_box_helicase_dom"/>
</dbReference>
<dbReference type="Gene3D" id="1.20.120.1080">
    <property type="match status" value="1"/>
</dbReference>
<dbReference type="CDD" id="cd18791">
    <property type="entry name" value="SF2_C_RHA"/>
    <property type="match status" value="1"/>
</dbReference>
<feature type="compositionally biased region" description="Basic residues" evidence="5">
    <location>
        <begin position="167"/>
        <end position="179"/>
    </location>
</feature>
<dbReference type="PROSITE" id="PS51192">
    <property type="entry name" value="HELICASE_ATP_BIND_1"/>
    <property type="match status" value="1"/>
</dbReference>
<dbReference type="Pfam" id="PF00035">
    <property type="entry name" value="dsrm"/>
    <property type="match status" value="1"/>
</dbReference>
<dbReference type="Gene3D" id="3.30.160.20">
    <property type="match status" value="1"/>
</dbReference>
<dbReference type="PANTHER" id="PTHR18934">
    <property type="entry name" value="ATP-DEPENDENT RNA HELICASE"/>
    <property type="match status" value="1"/>
</dbReference>
<evidence type="ECO:0000259" key="7">
    <source>
        <dbReference type="PROSITE" id="PS51194"/>
    </source>
</evidence>
<gene>
    <name evidence="8" type="ORF">EHS25_008406</name>
</gene>
<dbReference type="Pfam" id="PF21010">
    <property type="entry name" value="HA2_C"/>
    <property type="match status" value="1"/>
</dbReference>
<dbReference type="InterPro" id="IPR027417">
    <property type="entry name" value="P-loop_NTPase"/>
</dbReference>
<feature type="compositionally biased region" description="Basic residues" evidence="5">
    <location>
        <begin position="118"/>
        <end position="128"/>
    </location>
</feature>
<dbReference type="InterPro" id="IPR001650">
    <property type="entry name" value="Helicase_C-like"/>
</dbReference>
<dbReference type="GO" id="GO:0003723">
    <property type="term" value="F:RNA binding"/>
    <property type="evidence" value="ECO:0007669"/>
    <property type="project" value="TreeGrafter"/>
</dbReference>
<sequence>MSSTPSLLSRIDLSLPSKPTRESNSNTSFAASSSSNPPPPAAAEPTQSQPDTFTTTSTSRQPFALPARPTFAPPDSALSSTRTRGLRNSSLSPPPRDDVYIPPRSPSRDDIYIPPSPRRYRSPPRRRSPSPPPRRYRSPTPPSRRYTHTRTHTRNHSHSQTPSRTRSPSRSHSPTKRPRSPSLSPRREDRADVPKTFFTFSHIKAEQRKQREEERAAAREEKVRARAEQHKGRDQREQDSWAKYFDQQKRDEEQSKNGHRDLRERIGPREQAAESSKRARSPSPLASEPPAKVAKPIPSGPRIPTGPRATSGLLNARSLPTGPRADRSIPTGPRGAPPSEPYRPETLPIDEQSTEPPFRTPRSESPESSDMSPGGGRYRGRPNGGAAKRPTATRPTATKTLPGPLWSHDQIMASYSGGVALKPQWAENPKSPLANYLGGGAGGATNLGEGGKQYDVEEGLVEGKKVFRVTVSGDPQRGIVGVGDHANKKEAEKLAALSAVLQLASAGLLEQGRGKTGGTSTPASVSMPSAGPGETAKLSDGSEITYDRARQFMEYYCQRYKFGKPDIDFSQSTTKSAKRGKMGNTVWDAVITVGGRKIGMGSATSKKGAQVKCYLDVTQYLESCDPDLWRDFIDYSKKDQSANLGMAPHLVFQMSDNLNDDVQGLCSDIRHSRLYKNAPPLGVATSEAQPLPVWQSGRLSSARPSELEAKSLALQDKLAAYHSDPRMDKMRQQREALPVTAKATDILAKIEVNDVTIVMAATGSGKTTQIPQLLFDDYINRGEGAKCNIICTQPRRLAAMSVAERISDERGDPLGKEVGYQVRFDAKLPQPNGSITFCTTGIFLKRMQSSLGGTADTAAVAQMDQVTHIVVDEVHERDIDTDLSLVVLKRLLADRKARNKPIKIILMSATIDPTLFQTYFADSRGRLAPVAEVPGRTFPVERHYLDDIVPDLRNGLPQAMGGWVFQEKSVGEYLNRELSRDQSLFSPITGMELEIPYPLVALTIAYVMQRSDDGHVLVFLPGWDEIKKVADILLDPSGRYPLLGVRFSDPSKYSVHYLHSTIPAAEQREVFKPPPKGVRRIILATNIAETSITIPDVVYVVDTGRVKEKRYDPERHMSSLVSAWVGASNLNQRAGRAGRHREGEYYGLVSRMRYESLDPHQMVEMKRSDLSNVVMHVKALNLGEVEDVLAATIEPPEPNRIVAAMETLHMLGALDSLKNLTSLGRVLLQLPVEAAIGKLCLYGSFFRCLDSALTLAAVLTNRDPFLAPPLRKKEADEIKDSWSPLAFRSDPLAIVAAYNAWSAIDDRRDYHAANQFCGDNFLSKPTLQQIKQVKGSLLQSLDQAGVIAVSAGGAVGRIGRQHVVPPQLNEHGQSLPLLAALIALASAPNFALRTSEKTCRTAQDKTVFIHPSSVNSRKREAGGPEEPSASFNPAEKRLYAFGEKARNVPLGGNPNNAITQLRNVTRLDPMTYMLFGAYELVVTQRGLECDRWLPVVGNLHALDDVQRLKTLLDGCMLRVFEGVGKSLTRGRDARFVHSRKAVDVRAAGSSRIVDEELEEEGENESDEEGDVDDPMNPNSGRTKGGAGIGNGAGAGAGAEKKRTVGPLAEDEIKELEMLTTDVVRVLNAYAAEREGGSTYPSRPASPSGGRPISRPASRGVGGYEAYGQAQVQGSGAGAYRPPATRRW</sequence>
<keyword evidence="4" id="KW-0067">ATP-binding</keyword>
<dbReference type="GO" id="GO:0004386">
    <property type="term" value="F:helicase activity"/>
    <property type="evidence" value="ECO:0007669"/>
    <property type="project" value="UniProtKB-KW"/>
</dbReference>
<evidence type="ECO:0000313" key="8">
    <source>
        <dbReference type="EMBL" id="RSH92958.1"/>
    </source>
</evidence>
<feature type="compositionally biased region" description="Gly residues" evidence="5">
    <location>
        <begin position="1582"/>
        <end position="1596"/>
    </location>
</feature>
<comment type="caution">
    <text evidence="8">The sequence shown here is derived from an EMBL/GenBank/DDBJ whole genome shotgun (WGS) entry which is preliminary data.</text>
</comment>
<feature type="compositionally biased region" description="Polar residues" evidence="5">
    <location>
        <begin position="77"/>
        <end position="91"/>
    </location>
</feature>
<dbReference type="SMART" id="SM00490">
    <property type="entry name" value="HELICc"/>
    <property type="match status" value="1"/>
</dbReference>
<feature type="region of interest" description="Disordered" evidence="5">
    <location>
        <begin position="1631"/>
        <end position="1687"/>
    </location>
</feature>
<dbReference type="FunFam" id="1.20.120.1080:FF:000002">
    <property type="entry name" value="Putative ATP-dependent RNA helicase DHX36"/>
    <property type="match status" value="1"/>
</dbReference>
<dbReference type="GO" id="GO:0016787">
    <property type="term" value="F:hydrolase activity"/>
    <property type="evidence" value="ECO:0007669"/>
    <property type="project" value="UniProtKB-KW"/>
</dbReference>
<keyword evidence="2" id="KW-0378">Hydrolase</keyword>
<evidence type="ECO:0008006" key="10">
    <source>
        <dbReference type="Google" id="ProtNLM"/>
    </source>
</evidence>
<dbReference type="EMBL" id="RSCD01000005">
    <property type="protein sequence ID" value="RSH92958.1"/>
    <property type="molecule type" value="Genomic_DNA"/>
</dbReference>
<protein>
    <recommendedName>
        <fullName evidence="10">DEAH-box ATP-dependent RNA helicase prp22</fullName>
    </recommendedName>
</protein>
<dbReference type="Pfam" id="PF00271">
    <property type="entry name" value="Helicase_C"/>
    <property type="match status" value="1"/>
</dbReference>
<keyword evidence="3" id="KW-0347">Helicase</keyword>
<feature type="domain" description="Helicase C-terminal" evidence="7">
    <location>
        <begin position="1001"/>
        <end position="1181"/>
    </location>
</feature>
<feature type="region of interest" description="Disordered" evidence="5">
    <location>
        <begin position="1413"/>
        <end position="1433"/>
    </location>
</feature>
<organism evidence="8 9">
    <name type="scientific">Saitozyma podzolica</name>
    <dbReference type="NCBI Taxonomy" id="1890683"/>
    <lineage>
        <taxon>Eukaryota</taxon>
        <taxon>Fungi</taxon>
        <taxon>Dikarya</taxon>
        <taxon>Basidiomycota</taxon>
        <taxon>Agaricomycotina</taxon>
        <taxon>Tremellomycetes</taxon>
        <taxon>Tremellales</taxon>
        <taxon>Trimorphomycetaceae</taxon>
        <taxon>Saitozyma</taxon>
    </lineage>
</organism>
<name>A0A427YPB8_9TREE</name>
<dbReference type="SMART" id="SM00847">
    <property type="entry name" value="HA2"/>
    <property type="match status" value="1"/>
</dbReference>
<feature type="compositionally biased region" description="Acidic residues" evidence="5">
    <location>
        <begin position="1555"/>
        <end position="1573"/>
    </location>
</feature>
<dbReference type="CDD" id="cd17917">
    <property type="entry name" value="DEXHc_RHA-like"/>
    <property type="match status" value="1"/>
</dbReference>
<dbReference type="GO" id="GO:0005524">
    <property type="term" value="F:ATP binding"/>
    <property type="evidence" value="ECO:0007669"/>
    <property type="project" value="UniProtKB-KW"/>
</dbReference>
<dbReference type="InterPro" id="IPR048333">
    <property type="entry name" value="HA2_WH"/>
</dbReference>
<feature type="region of interest" description="Disordered" evidence="5">
    <location>
        <begin position="1"/>
        <end position="405"/>
    </location>
</feature>
<dbReference type="SUPFAM" id="SSF52540">
    <property type="entry name" value="P-loop containing nucleoside triphosphate hydrolases"/>
    <property type="match status" value="2"/>
</dbReference>
<feature type="compositionally biased region" description="Polar residues" evidence="5">
    <location>
        <begin position="51"/>
        <end position="61"/>
    </location>
</feature>
<dbReference type="Pfam" id="PF00270">
    <property type="entry name" value="DEAD"/>
    <property type="match status" value="1"/>
</dbReference>
<feature type="region of interest" description="Disordered" evidence="5">
    <location>
        <begin position="511"/>
        <end position="541"/>
    </location>
</feature>
<dbReference type="Gene3D" id="3.40.50.300">
    <property type="entry name" value="P-loop containing nucleotide triphosphate hydrolases"/>
    <property type="match status" value="2"/>
</dbReference>
<evidence type="ECO:0000256" key="5">
    <source>
        <dbReference type="SAM" id="MobiDB-lite"/>
    </source>
</evidence>
<dbReference type="InterPro" id="IPR014720">
    <property type="entry name" value="dsRBD_dom"/>
</dbReference>
<evidence type="ECO:0000259" key="6">
    <source>
        <dbReference type="PROSITE" id="PS51192"/>
    </source>
</evidence>
<evidence type="ECO:0000256" key="1">
    <source>
        <dbReference type="ARBA" id="ARBA00022741"/>
    </source>
</evidence>
<keyword evidence="1" id="KW-0547">Nucleotide-binding</keyword>
<dbReference type="Pfam" id="PF04408">
    <property type="entry name" value="WHD_HA2"/>
    <property type="match status" value="1"/>
</dbReference>
<dbReference type="OrthoDB" id="28053at2759"/>
<dbReference type="PROSITE" id="PS51194">
    <property type="entry name" value="HELICASE_CTER"/>
    <property type="match status" value="1"/>
</dbReference>
<evidence type="ECO:0000256" key="3">
    <source>
        <dbReference type="ARBA" id="ARBA00022806"/>
    </source>
</evidence>
<feature type="compositionally biased region" description="Low complexity" evidence="5">
    <location>
        <begin position="1640"/>
        <end position="1658"/>
    </location>
</feature>
<evidence type="ECO:0000256" key="4">
    <source>
        <dbReference type="ARBA" id="ARBA00022840"/>
    </source>
</evidence>
<dbReference type="InterPro" id="IPR007502">
    <property type="entry name" value="Helicase-assoc_dom"/>
</dbReference>
<dbReference type="PANTHER" id="PTHR18934:SF203">
    <property type="entry name" value="ATP-DEPENDENT RNA HELICASE A"/>
    <property type="match status" value="1"/>
</dbReference>
<accession>A0A427YPB8</accession>
<evidence type="ECO:0000256" key="2">
    <source>
        <dbReference type="ARBA" id="ARBA00022801"/>
    </source>
</evidence>
<dbReference type="SMART" id="SM00487">
    <property type="entry name" value="DEXDc"/>
    <property type="match status" value="1"/>
</dbReference>
<feature type="compositionally biased region" description="Low complexity" evidence="5">
    <location>
        <begin position="384"/>
        <end position="400"/>
    </location>
</feature>